<sequence>MKLAIEETIAAPIQLVFELFTDLPHAAEHVESIQSLEVIGKGPIGKGTRFRETRVMFGKEATEEMEITAFDPPRSYRVEGISCGVQYTTVYRFEGGQRETKVSMETTSRPLTLVARVTGPILGLMMKGAMRKAMAQDHAELKRVAEDRVAAMAEASDDDGMAQRG</sequence>
<dbReference type="AlphaFoldDB" id="A0A518EU29"/>
<dbReference type="EMBL" id="CP036434">
    <property type="protein sequence ID" value="QDV07593.1"/>
    <property type="molecule type" value="Genomic_DNA"/>
</dbReference>
<gene>
    <name evidence="1" type="ORF">Poly30_31200</name>
</gene>
<protein>
    <submittedName>
        <fullName evidence="1">Polyketide cyclase / dehydrase and lipid transport</fullName>
    </submittedName>
</protein>
<dbReference type="InterPro" id="IPR023393">
    <property type="entry name" value="START-like_dom_sf"/>
</dbReference>
<dbReference type="InterPro" id="IPR019587">
    <property type="entry name" value="Polyketide_cyclase/dehydratase"/>
</dbReference>
<accession>A0A518EU29</accession>
<dbReference type="SUPFAM" id="SSF55961">
    <property type="entry name" value="Bet v1-like"/>
    <property type="match status" value="1"/>
</dbReference>
<organism evidence="1 2">
    <name type="scientific">Saltatorellus ferox</name>
    <dbReference type="NCBI Taxonomy" id="2528018"/>
    <lineage>
        <taxon>Bacteria</taxon>
        <taxon>Pseudomonadati</taxon>
        <taxon>Planctomycetota</taxon>
        <taxon>Planctomycetia</taxon>
        <taxon>Planctomycetia incertae sedis</taxon>
        <taxon>Saltatorellus</taxon>
    </lineage>
</organism>
<proteinExistence type="predicted"/>
<evidence type="ECO:0000313" key="1">
    <source>
        <dbReference type="EMBL" id="QDV07593.1"/>
    </source>
</evidence>
<keyword evidence="2" id="KW-1185">Reference proteome</keyword>
<evidence type="ECO:0000313" key="2">
    <source>
        <dbReference type="Proteomes" id="UP000320390"/>
    </source>
</evidence>
<name>A0A518EU29_9BACT</name>
<dbReference type="OrthoDB" id="4773254at2"/>
<dbReference type="RefSeq" id="WP_145198753.1">
    <property type="nucleotide sequence ID" value="NZ_CP036434.1"/>
</dbReference>
<dbReference type="Gene3D" id="3.30.530.20">
    <property type="match status" value="1"/>
</dbReference>
<reference evidence="1 2" key="1">
    <citation type="submission" date="2019-02" db="EMBL/GenBank/DDBJ databases">
        <title>Deep-cultivation of Planctomycetes and their phenomic and genomic characterization uncovers novel biology.</title>
        <authorList>
            <person name="Wiegand S."/>
            <person name="Jogler M."/>
            <person name="Boedeker C."/>
            <person name="Pinto D."/>
            <person name="Vollmers J."/>
            <person name="Rivas-Marin E."/>
            <person name="Kohn T."/>
            <person name="Peeters S.H."/>
            <person name="Heuer A."/>
            <person name="Rast P."/>
            <person name="Oberbeckmann S."/>
            <person name="Bunk B."/>
            <person name="Jeske O."/>
            <person name="Meyerdierks A."/>
            <person name="Storesund J.E."/>
            <person name="Kallscheuer N."/>
            <person name="Luecker S."/>
            <person name="Lage O.M."/>
            <person name="Pohl T."/>
            <person name="Merkel B.J."/>
            <person name="Hornburger P."/>
            <person name="Mueller R.-W."/>
            <person name="Bruemmer F."/>
            <person name="Labrenz M."/>
            <person name="Spormann A.M."/>
            <person name="Op den Camp H."/>
            <person name="Overmann J."/>
            <person name="Amann R."/>
            <person name="Jetten M.S.M."/>
            <person name="Mascher T."/>
            <person name="Medema M.H."/>
            <person name="Devos D.P."/>
            <person name="Kaster A.-K."/>
            <person name="Ovreas L."/>
            <person name="Rohde M."/>
            <person name="Galperin M.Y."/>
            <person name="Jogler C."/>
        </authorList>
    </citation>
    <scope>NUCLEOTIDE SEQUENCE [LARGE SCALE GENOMIC DNA]</scope>
    <source>
        <strain evidence="1 2">Poly30</strain>
    </source>
</reference>
<dbReference type="Pfam" id="PF10604">
    <property type="entry name" value="Polyketide_cyc2"/>
    <property type="match status" value="1"/>
</dbReference>
<dbReference type="Proteomes" id="UP000320390">
    <property type="component" value="Chromosome"/>
</dbReference>